<dbReference type="RefSeq" id="WP_036194218.1">
    <property type="nucleotide sequence ID" value="NZ_AVPS01000006.1"/>
</dbReference>
<dbReference type="GO" id="GO:0050568">
    <property type="term" value="F:protein-glutamine glutaminase activity"/>
    <property type="evidence" value="ECO:0007669"/>
    <property type="project" value="UniProtKB-UniRule"/>
</dbReference>
<dbReference type="NCBIfam" id="NF010013">
    <property type="entry name" value="PRK13487.1"/>
    <property type="match status" value="1"/>
</dbReference>
<proteinExistence type="inferred from homology"/>
<dbReference type="PANTHER" id="PTHR35147">
    <property type="entry name" value="CHEMORECEPTOR GLUTAMINE DEAMIDASE CHED-RELATED"/>
    <property type="match status" value="1"/>
</dbReference>
<dbReference type="EMBL" id="AVPS01000006">
    <property type="protein sequence ID" value="KGM51536.1"/>
    <property type="molecule type" value="Genomic_DNA"/>
</dbReference>
<dbReference type="InterPro" id="IPR011324">
    <property type="entry name" value="Cytotoxic_necrot_fac-like_cat"/>
</dbReference>
<dbReference type="PANTHER" id="PTHR35147:SF2">
    <property type="entry name" value="CHEMORECEPTOR GLUTAMINE DEAMIDASE CHED-RELATED"/>
    <property type="match status" value="1"/>
</dbReference>
<evidence type="ECO:0000313" key="5">
    <source>
        <dbReference type="Proteomes" id="UP000030017"/>
    </source>
</evidence>
<name>A0A0A0EKK8_9GAMM</name>
<dbReference type="SUPFAM" id="SSF64438">
    <property type="entry name" value="CNF1/YfiH-like putative cysteine hydrolases"/>
    <property type="match status" value="1"/>
</dbReference>
<dbReference type="EC" id="3.5.1.44" evidence="3"/>
<comment type="catalytic activity">
    <reaction evidence="3">
        <text>L-glutaminyl-[protein] + H2O = L-glutamyl-[protein] + NH4(+)</text>
        <dbReference type="Rhea" id="RHEA:16441"/>
        <dbReference type="Rhea" id="RHEA-COMP:10207"/>
        <dbReference type="Rhea" id="RHEA-COMP:10208"/>
        <dbReference type="ChEBI" id="CHEBI:15377"/>
        <dbReference type="ChEBI" id="CHEBI:28938"/>
        <dbReference type="ChEBI" id="CHEBI:29973"/>
        <dbReference type="ChEBI" id="CHEBI:30011"/>
        <dbReference type="EC" id="3.5.1.44"/>
    </reaction>
</comment>
<evidence type="ECO:0000256" key="1">
    <source>
        <dbReference type="ARBA" id="ARBA00022500"/>
    </source>
</evidence>
<dbReference type="STRING" id="1122185.N792_10450"/>
<dbReference type="GO" id="GO:0006935">
    <property type="term" value="P:chemotaxis"/>
    <property type="evidence" value="ECO:0007669"/>
    <property type="project" value="UniProtKB-UniRule"/>
</dbReference>
<dbReference type="HAMAP" id="MF_01440">
    <property type="entry name" value="CheD"/>
    <property type="match status" value="1"/>
</dbReference>
<dbReference type="Proteomes" id="UP000030017">
    <property type="component" value="Unassembled WGS sequence"/>
</dbReference>
<keyword evidence="1 3" id="KW-0145">Chemotaxis</keyword>
<accession>A0A0A0EKK8</accession>
<gene>
    <name evidence="3" type="primary">cheD</name>
    <name evidence="4" type="ORF">N792_10450</name>
</gene>
<dbReference type="eggNOG" id="COG1871">
    <property type="taxonomic scope" value="Bacteria"/>
</dbReference>
<dbReference type="InterPro" id="IPR005659">
    <property type="entry name" value="Chemorcpt_Glu_NH3ase_CheD"/>
</dbReference>
<sequence length="214" mass="23203">MRSRHSGSAAVADPARVTEPGHYYDKALQTHAVRLMPAEYRVSSEPLALVTLLGSCVAACLYDPLVGVGGMNHFMLPGAAGNTRNDLADGDMSARYGAHAMELVINDLLKRGASRSRLLAKVFGGGNVLSGFQNDPIGTRNARFVLQYLVAERIPVVAQDLGDTQPRKVCFFVQTGRTLVRRLPSTRDDDIVRAERAYYGDLNRAPVAGSVELF</sequence>
<dbReference type="AlphaFoldDB" id="A0A0A0EKK8"/>
<reference evidence="4 5" key="1">
    <citation type="submission" date="2013-08" db="EMBL/GenBank/DDBJ databases">
        <title>Genome sequencing of Lysobacter.</title>
        <authorList>
            <person name="Zhang S."/>
            <person name="Wang G."/>
        </authorList>
    </citation>
    <scope>NUCLEOTIDE SEQUENCE [LARGE SCALE GENOMIC DNA]</scope>
    <source>
        <strain evidence="4 5">Ko07</strain>
    </source>
</reference>
<comment type="function">
    <text evidence="3">Probably deamidates glutamine residues to glutamate on methyl-accepting chemotaxis receptors (MCPs), playing an important role in chemotaxis.</text>
</comment>
<dbReference type="OrthoDB" id="9807202at2"/>
<dbReference type="Pfam" id="PF03975">
    <property type="entry name" value="CheD"/>
    <property type="match status" value="1"/>
</dbReference>
<evidence type="ECO:0000256" key="2">
    <source>
        <dbReference type="ARBA" id="ARBA00022801"/>
    </source>
</evidence>
<evidence type="ECO:0000313" key="4">
    <source>
        <dbReference type="EMBL" id="KGM51536.1"/>
    </source>
</evidence>
<keyword evidence="2 3" id="KW-0378">Hydrolase</keyword>
<protein>
    <recommendedName>
        <fullName evidence="3">Probable chemoreceptor glutamine deamidase CheD</fullName>
        <ecNumber evidence="3">3.5.1.44</ecNumber>
    </recommendedName>
</protein>
<comment type="similarity">
    <text evidence="3">Belongs to the CheD family.</text>
</comment>
<dbReference type="Gene3D" id="3.30.1330.200">
    <property type="match status" value="1"/>
</dbReference>
<evidence type="ECO:0000256" key="3">
    <source>
        <dbReference type="HAMAP-Rule" id="MF_01440"/>
    </source>
</evidence>
<organism evidence="4 5">
    <name type="scientific">Lysobacter concretionis Ko07 = DSM 16239</name>
    <dbReference type="NCBI Taxonomy" id="1122185"/>
    <lineage>
        <taxon>Bacteria</taxon>
        <taxon>Pseudomonadati</taxon>
        <taxon>Pseudomonadota</taxon>
        <taxon>Gammaproteobacteria</taxon>
        <taxon>Lysobacterales</taxon>
        <taxon>Lysobacteraceae</taxon>
        <taxon>Novilysobacter</taxon>
    </lineage>
</organism>
<comment type="caution">
    <text evidence="4">The sequence shown here is derived from an EMBL/GenBank/DDBJ whole genome shotgun (WGS) entry which is preliminary data.</text>
</comment>
<dbReference type="InterPro" id="IPR038592">
    <property type="entry name" value="CheD-like_sf"/>
</dbReference>
<keyword evidence="5" id="KW-1185">Reference proteome</keyword>
<dbReference type="CDD" id="cd16352">
    <property type="entry name" value="CheD"/>
    <property type="match status" value="1"/>
</dbReference>